<keyword evidence="2 5" id="KW-0378">Hydrolase</keyword>
<dbReference type="PANTHER" id="PTHR34698:SF2">
    <property type="entry name" value="5-OXOPROLINASE SUBUNIT B"/>
    <property type="match status" value="1"/>
</dbReference>
<evidence type="ECO:0000256" key="2">
    <source>
        <dbReference type="ARBA" id="ARBA00022801"/>
    </source>
</evidence>
<reference evidence="5 6" key="1">
    <citation type="journal article" date="2013" name="ISME J.">
        <title>Comparative genomics of pathogenic lineages of Vibrio nigripulchritudo identifies virulence-associated traits.</title>
        <authorList>
            <person name="Goudenege D."/>
            <person name="Labreuche Y."/>
            <person name="Krin E."/>
            <person name="Ansquer D."/>
            <person name="Mangenot S."/>
            <person name="Calteau A."/>
            <person name="Medigue C."/>
            <person name="Mazel D."/>
            <person name="Polz M.F."/>
            <person name="Le Roux F."/>
        </authorList>
    </citation>
    <scope>NUCLEOTIDE SEQUENCE [LARGE SCALE GENOMIC DNA]</scope>
    <source>
        <strain evidence="6">SnF1</strain>
    </source>
</reference>
<dbReference type="EMBL" id="FO203527">
    <property type="protein sequence ID" value="CCO60893.1"/>
    <property type="molecule type" value="Genomic_DNA"/>
</dbReference>
<dbReference type="eggNOG" id="COG2049">
    <property type="taxonomic scope" value="Bacteria"/>
</dbReference>
<dbReference type="InterPro" id="IPR029000">
    <property type="entry name" value="Cyclophilin-like_dom_sf"/>
</dbReference>
<dbReference type="STRING" id="28173.VIBNI_B1124"/>
<dbReference type="SUPFAM" id="SSF160467">
    <property type="entry name" value="PH0987 N-terminal domain-like"/>
    <property type="match status" value="1"/>
</dbReference>
<dbReference type="Proteomes" id="UP000016895">
    <property type="component" value="Chromosome 2"/>
</dbReference>
<dbReference type="InterPro" id="IPR003833">
    <property type="entry name" value="CT_C_D"/>
</dbReference>
<evidence type="ECO:0000313" key="5">
    <source>
        <dbReference type="EMBL" id="CCO60893.1"/>
    </source>
</evidence>
<dbReference type="SUPFAM" id="SSF50891">
    <property type="entry name" value="Cyclophilin-like"/>
    <property type="match status" value="1"/>
</dbReference>
<dbReference type="Pfam" id="PF02682">
    <property type="entry name" value="CT_C_D"/>
    <property type="match status" value="1"/>
</dbReference>
<keyword evidence="1" id="KW-0547">Nucleotide-binding</keyword>
<dbReference type="Gene3D" id="2.40.100.10">
    <property type="entry name" value="Cyclophilin-like"/>
    <property type="match status" value="1"/>
</dbReference>
<keyword evidence="6" id="KW-1185">Reference proteome</keyword>
<dbReference type="AlphaFoldDB" id="U4KD73"/>
<dbReference type="Gene3D" id="3.30.1360.40">
    <property type="match status" value="1"/>
</dbReference>
<dbReference type="InterPro" id="IPR010016">
    <property type="entry name" value="PxpB"/>
</dbReference>
<evidence type="ECO:0000256" key="1">
    <source>
        <dbReference type="ARBA" id="ARBA00022741"/>
    </source>
</evidence>
<evidence type="ECO:0000313" key="6">
    <source>
        <dbReference type="Proteomes" id="UP000016895"/>
    </source>
</evidence>
<dbReference type="GO" id="GO:0016787">
    <property type="term" value="F:hydrolase activity"/>
    <property type="evidence" value="ECO:0007669"/>
    <property type="project" value="UniProtKB-KW"/>
</dbReference>
<dbReference type="OrthoDB" id="9778567at2"/>
<protein>
    <submittedName>
        <fullName evidence="5">Putative Allophanate hydrolase subunit 1</fullName>
    </submittedName>
</protein>
<dbReference type="KEGG" id="vni:VIBNI_B1124"/>
<dbReference type="PATRIC" id="fig|1260221.3.peg.4741"/>
<sequence>MIKFEIQPVAECSLIVYFSSRIDPKLAPFIGEAAKCIAGRFSDQVMNVTPSYTSILIDYLPFRIQQEQFITQLRSLLNEQSQAFTIESKSTLHKLPVYYGGDTGPDLKAVAEFAAMTSDNVIKLHTKSSFRVCAIGFSPGFAFLAEVPNEIAKPRHDTPRVFVPSGSVGIASNQTAVYPSRSPGGWNIIGNCPTPLWDSRNPDSTPDINIGDVVQFYSITEKEFVSLGGEQWV</sequence>
<feature type="domain" description="Carboxyltransferase" evidence="4">
    <location>
        <begin position="4"/>
        <end position="207"/>
    </location>
</feature>
<accession>U4KD73</accession>
<evidence type="ECO:0000259" key="4">
    <source>
        <dbReference type="SMART" id="SM00796"/>
    </source>
</evidence>
<dbReference type="GO" id="GO:0005524">
    <property type="term" value="F:ATP binding"/>
    <property type="evidence" value="ECO:0007669"/>
    <property type="project" value="UniProtKB-KW"/>
</dbReference>
<gene>
    <name evidence="5" type="ORF">VIBNI_B1124</name>
</gene>
<organism evidence="5 6">
    <name type="scientific">Vibrio nigripulchritudo</name>
    <dbReference type="NCBI Taxonomy" id="28173"/>
    <lineage>
        <taxon>Bacteria</taxon>
        <taxon>Pseudomonadati</taxon>
        <taxon>Pseudomonadota</taxon>
        <taxon>Gammaproteobacteria</taxon>
        <taxon>Vibrionales</taxon>
        <taxon>Vibrionaceae</taxon>
        <taxon>Vibrio</taxon>
    </lineage>
</organism>
<dbReference type="SMART" id="SM00796">
    <property type="entry name" value="AHS1"/>
    <property type="match status" value="1"/>
</dbReference>
<name>U4KD73_9VIBR</name>
<proteinExistence type="predicted"/>
<evidence type="ECO:0000256" key="3">
    <source>
        <dbReference type="ARBA" id="ARBA00022840"/>
    </source>
</evidence>
<dbReference type="RefSeq" id="WP_022561428.1">
    <property type="nucleotide sequence ID" value="NC_022543.1"/>
</dbReference>
<dbReference type="PANTHER" id="PTHR34698">
    <property type="entry name" value="5-OXOPROLINASE SUBUNIT B"/>
    <property type="match status" value="1"/>
</dbReference>
<keyword evidence="3" id="KW-0067">ATP-binding</keyword>